<name>A0A3D3R1L7_9PLAN</name>
<dbReference type="RefSeq" id="WP_278438488.1">
    <property type="nucleotide sequence ID" value="NZ_CAXBMG010000062.1"/>
</dbReference>
<gene>
    <name evidence="1" type="ORF">DIT97_01840</name>
</gene>
<sequence length="117" mass="13249">MNATLVKQETNLASQPKLNQSLTKDRFLPVSSASMVKSILLRDAVEQLIQSVGNFMLKDVRYLVEDGVVLLLGSIPSFYLKQILQTAVMKAVKDLKMDYRVQNYCQVEYVSNENSVF</sequence>
<dbReference type="AlphaFoldDB" id="A0A3D3R1L7"/>
<evidence type="ECO:0000313" key="2">
    <source>
        <dbReference type="Proteomes" id="UP000263642"/>
    </source>
</evidence>
<dbReference type="EMBL" id="DQAY01000014">
    <property type="protein sequence ID" value="HCO21857.1"/>
    <property type="molecule type" value="Genomic_DNA"/>
</dbReference>
<reference evidence="1 2" key="1">
    <citation type="journal article" date="2018" name="Nat. Biotechnol.">
        <title>A standardized bacterial taxonomy based on genome phylogeny substantially revises the tree of life.</title>
        <authorList>
            <person name="Parks D.H."/>
            <person name="Chuvochina M."/>
            <person name="Waite D.W."/>
            <person name="Rinke C."/>
            <person name="Skarshewski A."/>
            <person name="Chaumeil P.A."/>
            <person name="Hugenholtz P."/>
        </authorList>
    </citation>
    <scope>NUCLEOTIDE SEQUENCE [LARGE SCALE GENOMIC DNA]</scope>
    <source>
        <strain evidence="1">UBA9375</strain>
    </source>
</reference>
<comment type="caution">
    <text evidence="1">The sequence shown here is derived from an EMBL/GenBank/DDBJ whole genome shotgun (WGS) entry which is preliminary data.</text>
</comment>
<dbReference type="Proteomes" id="UP000263642">
    <property type="component" value="Unassembled WGS sequence"/>
</dbReference>
<accession>A0A3D3R1L7</accession>
<organism evidence="1 2">
    <name type="scientific">Gimesia maris</name>
    <dbReference type="NCBI Taxonomy" id="122"/>
    <lineage>
        <taxon>Bacteria</taxon>
        <taxon>Pseudomonadati</taxon>
        <taxon>Planctomycetota</taxon>
        <taxon>Planctomycetia</taxon>
        <taxon>Planctomycetales</taxon>
        <taxon>Planctomycetaceae</taxon>
        <taxon>Gimesia</taxon>
    </lineage>
</organism>
<protein>
    <recommendedName>
        <fullName evidence="3">BON domain-containing protein</fullName>
    </recommendedName>
</protein>
<proteinExistence type="predicted"/>
<evidence type="ECO:0000313" key="1">
    <source>
        <dbReference type="EMBL" id="HCO21857.1"/>
    </source>
</evidence>
<evidence type="ECO:0008006" key="3">
    <source>
        <dbReference type="Google" id="ProtNLM"/>
    </source>
</evidence>